<keyword evidence="3" id="KW-0238">DNA-binding</keyword>
<reference evidence="8 9" key="1">
    <citation type="journal article" date="2018" name="Mol. Biol. Evol.">
        <title>Broad Genomic Sampling Reveals a Smut Pathogenic Ancestry of the Fungal Clade Ustilaginomycotina.</title>
        <authorList>
            <person name="Kijpornyongpan T."/>
            <person name="Mondo S.J."/>
            <person name="Barry K."/>
            <person name="Sandor L."/>
            <person name="Lee J."/>
            <person name="Lipzen A."/>
            <person name="Pangilinan J."/>
            <person name="LaButti K."/>
            <person name="Hainaut M."/>
            <person name="Henrissat B."/>
            <person name="Grigoriev I.V."/>
            <person name="Spatafora J.W."/>
            <person name="Aime M.C."/>
        </authorList>
    </citation>
    <scope>NUCLEOTIDE SEQUENCE [LARGE SCALE GENOMIC DNA]</scope>
    <source>
        <strain evidence="8 9">MCA 4198</strain>
    </source>
</reference>
<dbReference type="RefSeq" id="XP_025373705.1">
    <property type="nucleotide sequence ID" value="XM_025525546.1"/>
</dbReference>
<keyword evidence="5" id="KW-0539">Nucleus</keyword>
<dbReference type="Proteomes" id="UP000245768">
    <property type="component" value="Unassembled WGS sequence"/>
</dbReference>
<dbReference type="InParanoid" id="A0A316Y9W8"/>
<protein>
    <recommendedName>
        <fullName evidence="7">Zn(2)-C6 fungal-type domain-containing protein</fullName>
    </recommendedName>
</protein>
<keyword evidence="4" id="KW-0804">Transcription</keyword>
<dbReference type="SMART" id="SM00066">
    <property type="entry name" value="GAL4"/>
    <property type="match status" value="1"/>
</dbReference>
<evidence type="ECO:0000256" key="2">
    <source>
        <dbReference type="ARBA" id="ARBA00023015"/>
    </source>
</evidence>
<dbReference type="OrthoDB" id="2595934at2759"/>
<dbReference type="Gene3D" id="4.10.240.10">
    <property type="entry name" value="Zn(2)-C6 fungal-type DNA-binding domain"/>
    <property type="match status" value="1"/>
</dbReference>
<dbReference type="InterPro" id="IPR036864">
    <property type="entry name" value="Zn2-C6_fun-type_DNA-bd_sf"/>
</dbReference>
<name>A0A316Y9W8_9BASI</name>
<dbReference type="InterPro" id="IPR051089">
    <property type="entry name" value="prtT"/>
</dbReference>
<dbReference type="PANTHER" id="PTHR31845:SF17">
    <property type="entry name" value="ZN(II)2CYS6 TRANSCRIPTION FACTOR (EUROFUNG)"/>
    <property type="match status" value="1"/>
</dbReference>
<dbReference type="STRING" id="215250.A0A316Y9W8"/>
<organism evidence="8 9">
    <name type="scientific">Acaromyces ingoldii</name>
    <dbReference type="NCBI Taxonomy" id="215250"/>
    <lineage>
        <taxon>Eukaryota</taxon>
        <taxon>Fungi</taxon>
        <taxon>Dikarya</taxon>
        <taxon>Basidiomycota</taxon>
        <taxon>Ustilaginomycotina</taxon>
        <taxon>Exobasidiomycetes</taxon>
        <taxon>Exobasidiales</taxon>
        <taxon>Cryptobasidiaceae</taxon>
        <taxon>Acaromyces</taxon>
    </lineage>
</organism>
<dbReference type="PANTHER" id="PTHR31845">
    <property type="entry name" value="FINGER DOMAIN PROTEIN, PUTATIVE-RELATED"/>
    <property type="match status" value="1"/>
</dbReference>
<feature type="compositionally biased region" description="Polar residues" evidence="6">
    <location>
        <begin position="152"/>
        <end position="171"/>
    </location>
</feature>
<feature type="region of interest" description="Disordered" evidence="6">
    <location>
        <begin position="1"/>
        <end position="27"/>
    </location>
</feature>
<evidence type="ECO:0000259" key="7">
    <source>
        <dbReference type="PROSITE" id="PS50048"/>
    </source>
</evidence>
<dbReference type="SUPFAM" id="SSF57701">
    <property type="entry name" value="Zn2/Cys6 DNA-binding domain"/>
    <property type="match status" value="1"/>
</dbReference>
<evidence type="ECO:0000313" key="9">
    <source>
        <dbReference type="Proteomes" id="UP000245768"/>
    </source>
</evidence>
<dbReference type="PROSITE" id="PS50048">
    <property type="entry name" value="ZN2_CY6_FUNGAL_2"/>
    <property type="match status" value="1"/>
</dbReference>
<evidence type="ECO:0000256" key="5">
    <source>
        <dbReference type="ARBA" id="ARBA00023242"/>
    </source>
</evidence>
<dbReference type="InterPro" id="IPR001138">
    <property type="entry name" value="Zn2Cys6_DnaBD"/>
</dbReference>
<evidence type="ECO:0000256" key="6">
    <source>
        <dbReference type="SAM" id="MobiDB-lite"/>
    </source>
</evidence>
<dbReference type="GO" id="GO:0005634">
    <property type="term" value="C:nucleus"/>
    <property type="evidence" value="ECO:0007669"/>
    <property type="project" value="UniProtKB-SubCell"/>
</dbReference>
<feature type="region of interest" description="Disordered" evidence="6">
    <location>
        <begin position="134"/>
        <end position="210"/>
    </location>
</feature>
<accession>A0A316Y9W8</accession>
<feature type="domain" description="Zn(2)-C6 fungal-type" evidence="7">
    <location>
        <begin position="81"/>
        <end position="124"/>
    </location>
</feature>
<keyword evidence="2" id="KW-0805">Transcription regulation</keyword>
<gene>
    <name evidence="8" type="ORF">FA10DRAFT_52031</name>
</gene>
<evidence type="ECO:0000313" key="8">
    <source>
        <dbReference type="EMBL" id="PWN86507.1"/>
    </source>
</evidence>
<proteinExistence type="predicted"/>
<dbReference type="CDD" id="cd00067">
    <property type="entry name" value="GAL4"/>
    <property type="match status" value="1"/>
</dbReference>
<comment type="subcellular location">
    <subcellularLocation>
        <location evidence="1">Nucleus</location>
    </subcellularLocation>
</comment>
<dbReference type="GO" id="GO:0008270">
    <property type="term" value="F:zinc ion binding"/>
    <property type="evidence" value="ECO:0007669"/>
    <property type="project" value="InterPro"/>
</dbReference>
<dbReference type="GeneID" id="37047462"/>
<dbReference type="AlphaFoldDB" id="A0A316Y9W8"/>
<sequence length="845" mass="93243">MNKFATAPRPCFRLPGSGSPDDHLAPATEAISTSSGKQCWLQRPATIMSAQDEAASAKYDASMAASPAQPAKRHRTHASRSCLACRKRKTRCLLANTAVPSSLAPLASEDACARCVSLGLECVVWDGDRKGTRYAYRDKDSQQRQARPKQHSGPQRQSGQQHGQNRQTSPPRSDGHPNNEALLTPFYPLDPVFEPHSDTPLQAGNEDAGTPSVARASLEKMVLRTSDSRLFRILRRPMLMLHVLLARQNVFRVGVPGGQDDERQAAHWLASVVQRLCASSQTRQRLQTCDWGLLMQHVHLPRLLECIELYGRHGQRSAATSLLLCMMLYLCRAWQALGEDTNTNEDSMPRRLPQLIRMYARQVMVRAPRRVETAQALELLAVYMPHILDGSEEERRLADDDDDSTAGTSIMAIAIDIGGALASAATSDVTHDGADVRHVRALWASLACWQTALSLHEQSPSPPNRAALAQPLASWWADNDDDDYSSAAARAAGLTALQVRCETVLLTAEYEMENESLTRMVLSDEAFRTRQAATVGAYLEALRDVAAVRRTKLDGALGAVVHKAAMLAPLVRSLWLWLEMESKGMFESLLSKGLGNLHDRRLRSPHLKRQNGLPVHLIWQDPDWGQSVRELGSQRNGDMVEMLARFCQFGCLLDEHRRAVSASGAVHPSMLLLPMHYLCAFVLSAAKALLDTQTVLLWGRKHVHPDTDAHVALMHRLADVMAALDIVGFTTYSGTREQGVSQCSSAIVRVVADTMLAWQERRSLVLARHRLEEKARRESIAVSHSSALSDPAATKPFSSGHEAPFDISLPPVARLDDVPLFDSLFGGLMEIPEWSAMMESQLSFA</sequence>
<dbReference type="Pfam" id="PF00172">
    <property type="entry name" value="Zn_clus"/>
    <property type="match status" value="1"/>
</dbReference>
<keyword evidence="9" id="KW-1185">Reference proteome</keyword>
<evidence type="ECO:0000256" key="1">
    <source>
        <dbReference type="ARBA" id="ARBA00004123"/>
    </source>
</evidence>
<dbReference type="GO" id="GO:0000976">
    <property type="term" value="F:transcription cis-regulatory region binding"/>
    <property type="evidence" value="ECO:0007669"/>
    <property type="project" value="TreeGrafter"/>
</dbReference>
<evidence type="ECO:0000256" key="4">
    <source>
        <dbReference type="ARBA" id="ARBA00023163"/>
    </source>
</evidence>
<dbReference type="GO" id="GO:0000981">
    <property type="term" value="F:DNA-binding transcription factor activity, RNA polymerase II-specific"/>
    <property type="evidence" value="ECO:0007669"/>
    <property type="project" value="InterPro"/>
</dbReference>
<dbReference type="EMBL" id="KZ819644">
    <property type="protein sequence ID" value="PWN86507.1"/>
    <property type="molecule type" value="Genomic_DNA"/>
</dbReference>
<evidence type="ECO:0000256" key="3">
    <source>
        <dbReference type="ARBA" id="ARBA00023125"/>
    </source>
</evidence>